<gene>
    <name evidence="6" type="ORF">ACFO4L_00325</name>
</gene>
<keyword evidence="4 5" id="KW-0472">Membrane</keyword>
<evidence type="ECO:0000256" key="3">
    <source>
        <dbReference type="ARBA" id="ARBA00022989"/>
    </source>
</evidence>
<dbReference type="InterPro" id="IPR032808">
    <property type="entry name" value="DoxX"/>
</dbReference>
<evidence type="ECO:0000313" key="6">
    <source>
        <dbReference type="EMBL" id="MFC4735014.1"/>
    </source>
</evidence>
<dbReference type="RefSeq" id="WP_377907638.1">
    <property type="nucleotide sequence ID" value="NZ_JBHSGK010000001.1"/>
</dbReference>
<feature type="transmembrane region" description="Helical" evidence="5">
    <location>
        <begin position="43"/>
        <end position="62"/>
    </location>
</feature>
<feature type="transmembrane region" description="Helical" evidence="5">
    <location>
        <begin position="157"/>
        <end position="176"/>
    </location>
</feature>
<accession>A0ABV9NU10</accession>
<proteinExistence type="predicted"/>
<evidence type="ECO:0000256" key="1">
    <source>
        <dbReference type="ARBA" id="ARBA00004141"/>
    </source>
</evidence>
<keyword evidence="3 5" id="KW-1133">Transmembrane helix</keyword>
<feature type="transmembrane region" description="Helical" evidence="5">
    <location>
        <begin position="277"/>
        <end position="296"/>
    </location>
</feature>
<dbReference type="Proteomes" id="UP001595896">
    <property type="component" value="Unassembled WGS sequence"/>
</dbReference>
<feature type="transmembrane region" description="Helical" evidence="5">
    <location>
        <begin position="83"/>
        <end position="102"/>
    </location>
</feature>
<feature type="transmembrane region" description="Helical" evidence="5">
    <location>
        <begin position="228"/>
        <end position="245"/>
    </location>
</feature>
<dbReference type="EMBL" id="JBHSGK010000001">
    <property type="protein sequence ID" value="MFC4735014.1"/>
    <property type="molecule type" value="Genomic_DNA"/>
</dbReference>
<keyword evidence="2 5" id="KW-0812">Transmembrane</keyword>
<feature type="transmembrane region" description="Helical" evidence="5">
    <location>
        <begin position="308"/>
        <end position="327"/>
    </location>
</feature>
<protein>
    <submittedName>
        <fullName evidence="6">DoxX family membrane protein</fullName>
    </submittedName>
</protein>
<sequence length="330" mass="37130">MLKRFTAVAGIIVLLPVSAAAHVKWFTEEEAERAPIEAIMSPAFMLTAILAAVLLSLLPGLLDAMKKRRPFVKLDKRIASLRHYTFTLLQYGTAAAFLIQFIQGGLFAPELLELQGVLAAVTAGMVVLLLIPLRVTVRIASGILIGLYSYSVMDFGWLHMLDYVFYLGIAFVLLFYKTRLQQWNYPVLYLTTGLSLCWVAAEKWVYPDMAENVILNHGVPTFGFSPDLFAMLTGFIEFTVGYLLIVGMLNRVLAVVLTGIFIGTAFLFGWLELVGHFPIHVILLTFIIEGSAFYRPPVAYHQRTWQKMVYVSVHFLFALALILLLYYRFA</sequence>
<organism evidence="6 7">
    <name type="scientific">Bacillus daqingensis</name>
    <dbReference type="NCBI Taxonomy" id="872396"/>
    <lineage>
        <taxon>Bacteria</taxon>
        <taxon>Bacillati</taxon>
        <taxon>Bacillota</taxon>
        <taxon>Bacilli</taxon>
        <taxon>Bacillales</taxon>
        <taxon>Bacillaceae</taxon>
        <taxon>Bacillus</taxon>
    </lineage>
</organism>
<evidence type="ECO:0000256" key="2">
    <source>
        <dbReference type="ARBA" id="ARBA00022692"/>
    </source>
</evidence>
<feature type="transmembrane region" description="Helical" evidence="5">
    <location>
        <begin position="183"/>
        <end position="201"/>
    </location>
</feature>
<comment type="caution">
    <text evidence="6">The sequence shown here is derived from an EMBL/GenBank/DDBJ whole genome shotgun (WGS) entry which is preliminary data.</text>
</comment>
<evidence type="ECO:0000313" key="7">
    <source>
        <dbReference type="Proteomes" id="UP001595896"/>
    </source>
</evidence>
<comment type="subcellular location">
    <subcellularLocation>
        <location evidence="1">Membrane</location>
        <topology evidence="1">Multi-pass membrane protein</topology>
    </subcellularLocation>
</comment>
<evidence type="ECO:0000256" key="5">
    <source>
        <dbReference type="SAM" id="Phobius"/>
    </source>
</evidence>
<feature type="transmembrane region" description="Helical" evidence="5">
    <location>
        <begin position="135"/>
        <end position="151"/>
    </location>
</feature>
<dbReference type="Pfam" id="PF07681">
    <property type="entry name" value="DoxX"/>
    <property type="match status" value="1"/>
</dbReference>
<feature type="transmembrane region" description="Helical" evidence="5">
    <location>
        <begin position="252"/>
        <end position="271"/>
    </location>
</feature>
<feature type="transmembrane region" description="Helical" evidence="5">
    <location>
        <begin position="114"/>
        <end position="130"/>
    </location>
</feature>
<reference evidence="7" key="1">
    <citation type="journal article" date="2019" name="Int. J. Syst. Evol. Microbiol.">
        <title>The Global Catalogue of Microorganisms (GCM) 10K type strain sequencing project: providing services to taxonomists for standard genome sequencing and annotation.</title>
        <authorList>
            <consortium name="The Broad Institute Genomics Platform"/>
            <consortium name="The Broad Institute Genome Sequencing Center for Infectious Disease"/>
            <person name="Wu L."/>
            <person name="Ma J."/>
        </authorList>
    </citation>
    <scope>NUCLEOTIDE SEQUENCE [LARGE SCALE GENOMIC DNA]</scope>
    <source>
        <strain evidence="7">JCM 12165</strain>
    </source>
</reference>
<evidence type="ECO:0000256" key="4">
    <source>
        <dbReference type="ARBA" id="ARBA00023136"/>
    </source>
</evidence>
<keyword evidence="7" id="KW-1185">Reference proteome</keyword>
<name>A0ABV9NU10_9BACI</name>